<dbReference type="Pfam" id="PF14534">
    <property type="entry name" value="DUF4440"/>
    <property type="match status" value="1"/>
</dbReference>
<reference evidence="2 3" key="1">
    <citation type="journal article" date="2013" name="Genome Announc.">
        <title>Draft Genome Sequence of Arthrobacter crystallopoietes Strain BAB-32, Revealing Genes for Bioremediation.</title>
        <authorList>
            <person name="Joshi M.N."/>
            <person name="Pandit A.S."/>
            <person name="Sharma A."/>
            <person name="Pandya R.V."/>
            <person name="Desai S.M."/>
            <person name="Saxena A.K."/>
            <person name="Bagatharia S.B."/>
        </authorList>
    </citation>
    <scope>NUCLEOTIDE SEQUENCE [LARGE SCALE GENOMIC DNA]</scope>
    <source>
        <strain evidence="2 3">BAB-32</strain>
    </source>
</reference>
<proteinExistence type="predicted"/>
<gene>
    <name evidence="2" type="ORF">D477_013646</name>
</gene>
<evidence type="ECO:0000313" key="3">
    <source>
        <dbReference type="Proteomes" id="UP000010729"/>
    </source>
</evidence>
<dbReference type="CDD" id="cd00531">
    <property type="entry name" value="NTF2_like"/>
    <property type="match status" value="1"/>
</dbReference>
<dbReference type="Gene3D" id="3.10.450.50">
    <property type="match status" value="1"/>
</dbReference>
<feature type="domain" description="DUF4440" evidence="1">
    <location>
        <begin position="8"/>
        <end position="112"/>
    </location>
</feature>
<evidence type="ECO:0000259" key="1">
    <source>
        <dbReference type="Pfam" id="PF14534"/>
    </source>
</evidence>
<accession>N1UX70</accession>
<keyword evidence="3" id="KW-1185">Reference proteome</keyword>
<dbReference type="EMBL" id="ANPE02000160">
    <property type="protein sequence ID" value="EMY33655.1"/>
    <property type="molecule type" value="Genomic_DNA"/>
</dbReference>
<protein>
    <recommendedName>
        <fullName evidence="1">DUF4440 domain-containing protein</fullName>
    </recommendedName>
</protein>
<dbReference type="InterPro" id="IPR032710">
    <property type="entry name" value="NTF2-like_dom_sf"/>
</dbReference>
<comment type="caution">
    <text evidence="2">The sequence shown here is derived from an EMBL/GenBank/DDBJ whole genome shotgun (WGS) entry which is preliminary data.</text>
</comment>
<sequence length="122" mass="12894">MPINDAKSLHAAWAERFNAKDLDGMLELFEQDAVFVPQPGAPTTGGETRQALSGFLELGLPINLEVRHLYLAGDVALAVADWSIAGTAADGSQVDMAGTTADVLRRGNDGWKFAIDNPLGTA</sequence>
<dbReference type="Proteomes" id="UP000010729">
    <property type="component" value="Unassembled WGS sequence"/>
</dbReference>
<dbReference type="AlphaFoldDB" id="N1UX70"/>
<evidence type="ECO:0000313" key="2">
    <source>
        <dbReference type="EMBL" id="EMY33655.1"/>
    </source>
</evidence>
<dbReference type="InterPro" id="IPR027843">
    <property type="entry name" value="DUF4440"/>
</dbReference>
<organism evidence="2 3">
    <name type="scientific">Arthrobacter crystallopoietes BAB-32</name>
    <dbReference type="NCBI Taxonomy" id="1246476"/>
    <lineage>
        <taxon>Bacteria</taxon>
        <taxon>Bacillati</taxon>
        <taxon>Actinomycetota</taxon>
        <taxon>Actinomycetes</taxon>
        <taxon>Micrococcales</taxon>
        <taxon>Micrococcaceae</taxon>
        <taxon>Crystallibacter</taxon>
    </lineage>
</organism>
<name>N1UX70_9MICC</name>
<dbReference type="SUPFAM" id="SSF54427">
    <property type="entry name" value="NTF2-like"/>
    <property type="match status" value="1"/>
</dbReference>
<dbReference type="RefSeq" id="WP_005269998.1">
    <property type="nucleotide sequence ID" value="NZ_ANPE02000160.1"/>
</dbReference>
<dbReference type="OrthoDB" id="7375616at2"/>